<dbReference type="RefSeq" id="WP_009583393.1">
    <property type="nucleotide sequence ID" value="NZ_AMZN01000120.1"/>
</dbReference>
<dbReference type="Proteomes" id="UP000011135">
    <property type="component" value="Unassembled WGS sequence"/>
</dbReference>
<comment type="caution">
    <text evidence="1">The sequence shown here is derived from an EMBL/GenBank/DDBJ whole genome shotgun (WGS) entry which is preliminary data.</text>
</comment>
<evidence type="ECO:0000313" key="1">
    <source>
        <dbReference type="EMBL" id="ELR68340.1"/>
    </source>
</evidence>
<reference evidence="1 2" key="1">
    <citation type="submission" date="2012-12" db="EMBL/GenBank/DDBJ databases">
        <title>Genome assembly of Fulvivirga imtechensis AK7.</title>
        <authorList>
            <person name="Nupur N."/>
            <person name="Khatri I."/>
            <person name="Kumar R."/>
            <person name="Subramanian S."/>
            <person name="Pinnaka A."/>
        </authorList>
    </citation>
    <scope>NUCLEOTIDE SEQUENCE [LARGE SCALE GENOMIC DNA]</scope>
    <source>
        <strain evidence="1 2">AK7</strain>
    </source>
</reference>
<protein>
    <submittedName>
        <fullName evidence="1">Uncharacterized protein</fullName>
    </submittedName>
</protein>
<keyword evidence="2" id="KW-1185">Reference proteome</keyword>
<name>L8JHQ2_9BACT</name>
<dbReference type="AlphaFoldDB" id="L8JHQ2"/>
<accession>L8JHQ2</accession>
<gene>
    <name evidence="1" type="ORF">C900_00511</name>
</gene>
<organism evidence="1 2">
    <name type="scientific">Fulvivirga imtechensis AK7</name>
    <dbReference type="NCBI Taxonomy" id="1237149"/>
    <lineage>
        <taxon>Bacteria</taxon>
        <taxon>Pseudomonadati</taxon>
        <taxon>Bacteroidota</taxon>
        <taxon>Cytophagia</taxon>
        <taxon>Cytophagales</taxon>
        <taxon>Fulvivirgaceae</taxon>
        <taxon>Fulvivirga</taxon>
    </lineage>
</organism>
<sequence>MNETGKNLYFEDVFEPKGFNTPSTMRIVGMSTRSKFFHPNDITIRISVSLRQEVTHADGNYSYGDASNQFGNSVTSPMDITRGLRIGILNNDNYANLMAIDILNTSPAARSYMNTLRKFILGQ</sequence>
<dbReference type="EMBL" id="AMZN01000120">
    <property type="protein sequence ID" value="ELR68340.1"/>
    <property type="molecule type" value="Genomic_DNA"/>
</dbReference>
<evidence type="ECO:0000313" key="2">
    <source>
        <dbReference type="Proteomes" id="UP000011135"/>
    </source>
</evidence>
<proteinExistence type="predicted"/>